<comment type="caution">
    <text evidence="1">The sequence shown here is derived from an EMBL/GenBank/DDBJ whole genome shotgun (WGS) entry which is preliminary data.</text>
</comment>
<evidence type="ECO:0000313" key="1">
    <source>
        <dbReference type="EMBL" id="GLR15795.1"/>
    </source>
</evidence>
<organism evidence="1 2">
    <name type="scientific">Portibacter lacus</name>
    <dbReference type="NCBI Taxonomy" id="1099794"/>
    <lineage>
        <taxon>Bacteria</taxon>
        <taxon>Pseudomonadati</taxon>
        <taxon>Bacteroidota</taxon>
        <taxon>Saprospiria</taxon>
        <taxon>Saprospirales</taxon>
        <taxon>Haliscomenobacteraceae</taxon>
        <taxon>Portibacter</taxon>
    </lineage>
</organism>
<keyword evidence="2" id="KW-1185">Reference proteome</keyword>
<protein>
    <recommendedName>
        <fullName evidence="3">Type IV toxin-antitoxin system AbiEi family antitoxin domain-containing protein</fullName>
    </recommendedName>
</protein>
<accession>A0AA37WE41</accession>
<dbReference type="RefSeq" id="WP_235294627.1">
    <property type="nucleotide sequence ID" value="NZ_BSOH01000001.1"/>
</dbReference>
<proteinExistence type="predicted"/>
<evidence type="ECO:0000313" key="2">
    <source>
        <dbReference type="Proteomes" id="UP001156666"/>
    </source>
</evidence>
<dbReference type="EMBL" id="BSOH01000001">
    <property type="protein sequence ID" value="GLR15795.1"/>
    <property type="molecule type" value="Genomic_DNA"/>
</dbReference>
<reference evidence="1" key="2">
    <citation type="submission" date="2023-01" db="EMBL/GenBank/DDBJ databases">
        <title>Draft genome sequence of Portibacter lacus strain NBRC 108769.</title>
        <authorList>
            <person name="Sun Q."/>
            <person name="Mori K."/>
        </authorList>
    </citation>
    <scope>NUCLEOTIDE SEQUENCE</scope>
    <source>
        <strain evidence="1">NBRC 108769</strain>
    </source>
</reference>
<dbReference type="Pfam" id="PF19570">
    <property type="entry name" value="DUF6088"/>
    <property type="match status" value="1"/>
</dbReference>
<evidence type="ECO:0008006" key="3">
    <source>
        <dbReference type="Google" id="ProtNLM"/>
    </source>
</evidence>
<dbReference type="AlphaFoldDB" id="A0AA37WE41"/>
<dbReference type="Proteomes" id="UP001156666">
    <property type="component" value="Unassembled WGS sequence"/>
</dbReference>
<name>A0AA37WE41_9BACT</name>
<dbReference type="InterPro" id="IPR045738">
    <property type="entry name" value="DUF6088"/>
</dbReference>
<sequence length="197" mass="22250">MTLSVENQILKSIYNHKRGKIFFPDNFNKYGSSTAVRQALNRLEDKGVLLRLARGIYLFPKKHKVLGILLPTIEDIAKAIAKRDKARIIPTGLYALNKLGFSTQVPVNVVYLTDGSPRKITIGSGSIKFKSAPTKLLAAKNDRMILIIQALKHMKKDNITLEVKKKINKILAEIPNEDIKHDIKLAPSWIRDLITKR</sequence>
<reference evidence="1" key="1">
    <citation type="journal article" date="2014" name="Int. J. Syst. Evol. Microbiol.">
        <title>Complete genome sequence of Corynebacterium casei LMG S-19264T (=DSM 44701T), isolated from a smear-ripened cheese.</title>
        <authorList>
            <consortium name="US DOE Joint Genome Institute (JGI-PGF)"/>
            <person name="Walter F."/>
            <person name="Albersmeier A."/>
            <person name="Kalinowski J."/>
            <person name="Ruckert C."/>
        </authorList>
    </citation>
    <scope>NUCLEOTIDE SEQUENCE</scope>
    <source>
        <strain evidence="1">NBRC 108769</strain>
    </source>
</reference>
<gene>
    <name evidence="1" type="ORF">GCM10007940_04100</name>
</gene>